<dbReference type="AlphaFoldDB" id="A0A914X5B3"/>
<organism evidence="1 2">
    <name type="scientific">Plectus sambesii</name>
    <dbReference type="NCBI Taxonomy" id="2011161"/>
    <lineage>
        <taxon>Eukaryota</taxon>
        <taxon>Metazoa</taxon>
        <taxon>Ecdysozoa</taxon>
        <taxon>Nematoda</taxon>
        <taxon>Chromadorea</taxon>
        <taxon>Plectida</taxon>
        <taxon>Plectina</taxon>
        <taxon>Plectoidea</taxon>
        <taxon>Plectidae</taxon>
        <taxon>Plectus</taxon>
    </lineage>
</organism>
<keyword evidence="1" id="KW-1185">Reference proteome</keyword>
<dbReference type="Proteomes" id="UP000887566">
    <property type="component" value="Unplaced"/>
</dbReference>
<proteinExistence type="predicted"/>
<evidence type="ECO:0000313" key="1">
    <source>
        <dbReference type="Proteomes" id="UP000887566"/>
    </source>
</evidence>
<sequence>MIVLAMFVVKSSEAKQLVKYSPRWNPVFHHIRNMPSAGGRFDRRSDGPDSEEISISKELVDLEDLSENVQQIKAGSVKRQSDTFSQSTLRQLILLDRLLQNGK</sequence>
<protein>
    <submittedName>
        <fullName evidence="2">Uncharacterized protein</fullName>
    </submittedName>
</protein>
<reference evidence="2" key="1">
    <citation type="submission" date="2022-11" db="UniProtKB">
        <authorList>
            <consortium name="WormBaseParasite"/>
        </authorList>
    </citation>
    <scope>IDENTIFICATION</scope>
</reference>
<evidence type="ECO:0000313" key="2">
    <source>
        <dbReference type="WBParaSite" id="PSAMB.scaffold655size44468.g7744.t1"/>
    </source>
</evidence>
<accession>A0A914X5B3</accession>
<name>A0A914X5B3_9BILA</name>
<dbReference type="WBParaSite" id="PSAMB.scaffold655size44468.g7744.t1">
    <property type="protein sequence ID" value="PSAMB.scaffold655size44468.g7744.t1"/>
    <property type="gene ID" value="PSAMB.scaffold655size44468.g7744"/>
</dbReference>